<dbReference type="InterPro" id="IPR036388">
    <property type="entry name" value="WH-like_DNA-bd_sf"/>
</dbReference>
<keyword evidence="4" id="KW-0804">Transcription</keyword>
<comment type="caution">
    <text evidence="8">The sequence shown here is derived from an EMBL/GenBank/DDBJ whole genome shotgun (WGS) entry which is preliminary data.</text>
</comment>
<protein>
    <submittedName>
        <fullName evidence="8">RNA polymerase sigma factor</fullName>
    </submittedName>
</protein>
<dbReference type="InterPro" id="IPR007627">
    <property type="entry name" value="RNA_pol_sigma70_r2"/>
</dbReference>
<dbReference type="SUPFAM" id="SSF88659">
    <property type="entry name" value="Sigma3 and sigma4 domains of RNA polymerase sigma factors"/>
    <property type="match status" value="1"/>
</dbReference>
<keyword evidence="9" id="KW-1185">Reference proteome</keyword>
<evidence type="ECO:0000313" key="9">
    <source>
        <dbReference type="Proteomes" id="UP001596098"/>
    </source>
</evidence>
<dbReference type="Gene3D" id="1.10.10.10">
    <property type="entry name" value="Winged helix-like DNA-binding domain superfamily/Winged helix DNA-binding domain"/>
    <property type="match status" value="1"/>
</dbReference>
<keyword evidence="2" id="KW-0805">Transcription regulation</keyword>
<dbReference type="InterPro" id="IPR013325">
    <property type="entry name" value="RNA_pol_sigma_r2"/>
</dbReference>
<accession>A0ABW1R181</accession>
<dbReference type="PANTHER" id="PTHR43133:SF25">
    <property type="entry name" value="RNA POLYMERASE SIGMA FACTOR RFAY-RELATED"/>
    <property type="match status" value="1"/>
</dbReference>
<dbReference type="Pfam" id="PF04542">
    <property type="entry name" value="Sigma70_r2"/>
    <property type="match status" value="1"/>
</dbReference>
<proteinExistence type="inferred from homology"/>
<sequence length="201" mass="22438">MRGAQRKSRQQLFETNVVPLGSALLNYFTRRTSIRADAADLVSEVFVIAWRRIDDVPADTIAAKRWLYSVARGVLANYRRGELRRHELSAGLKTLLREDVPPVHTRGAELVSGLRPADRELLMLVYWDGLPLTEAAGVLGIRASAARKRAERAKARLQQRLENVDPGGARDREGGERSLPSTIRPGETIDSPKKGKILTRH</sequence>
<evidence type="ECO:0000256" key="5">
    <source>
        <dbReference type="SAM" id="MobiDB-lite"/>
    </source>
</evidence>
<dbReference type="SUPFAM" id="SSF88946">
    <property type="entry name" value="Sigma2 domain of RNA polymerase sigma factors"/>
    <property type="match status" value="1"/>
</dbReference>
<dbReference type="Pfam" id="PF08281">
    <property type="entry name" value="Sigma70_r4_2"/>
    <property type="match status" value="1"/>
</dbReference>
<reference evidence="9" key="1">
    <citation type="journal article" date="2019" name="Int. J. Syst. Evol. Microbiol.">
        <title>The Global Catalogue of Microorganisms (GCM) 10K type strain sequencing project: providing services to taxonomists for standard genome sequencing and annotation.</title>
        <authorList>
            <consortium name="The Broad Institute Genomics Platform"/>
            <consortium name="The Broad Institute Genome Sequencing Center for Infectious Disease"/>
            <person name="Wu L."/>
            <person name="Ma J."/>
        </authorList>
    </citation>
    <scope>NUCLEOTIDE SEQUENCE [LARGE SCALE GENOMIC DNA]</scope>
    <source>
        <strain evidence="9">DFY28</strain>
    </source>
</reference>
<dbReference type="EMBL" id="JBHSQI010000008">
    <property type="protein sequence ID" value="MFC6154630.1"/>
    <property type="molecule type" value="Genomic_DNA"/>
</dbReference>
<dbReference type="InterPro" id="IPR039425">
    <property type="entry name" value="RNA_pol_sigma-70-like"/>
</dbReference>
<feature type="domain" description="RNA polymerase sigma factor 70 region 4 type 2" evidence="7">
    <location>
        <begin position="109"/>
        <end position="157"/>
    </location>
</feature>
<evidence type="ECO:0000256" key="2">
    <source>
        <dbReference type="ARBA" id="ARBA00023015"/>
    </source>
</evidence>
<keyword evidence="3" id="KW-0731">Sigma factor</keyword>
<evidence type="ECO:0000313" key="8">
    <source>
        <dbReference type="EMBL" id="MFC6154630.1"/>
    </source>
</evidence>
<dbReference type="Proteomes" id="UP001596098">
    <property type="component" value="Unassembled WGS sequence"/>
</dbReference>
<dbReference type="PANTHER" id="PTHR43133">
    <property type="entry name" value="RNA POLYMERASE ECF-TYPE SIGMA FACTO"/>
    <property type="match status" value="1"/>
</dbReference>
<feature type="region of interest" description="Disordered" evidence="5">
    <location>
        <begin position="157"/>
        <end position="201"/>
    </location>
</feature>
<evidence type="ECO:0000256" key="4">
    <source>
        <dbReference type="ARBA" id="ARBA00023163"/>
    </source>
</evidence>
<evidence type="ECO:0000259" key="7">
    <source>
        <dbReference type="Pfam" id="PF08281"/>
    </source>
</evidence>
<dbReference type="InterPro" id="IPR013249">
    <property type="entry name" value="RNA_pol_sigma70_r4_t2"/>
</dbReference>
<organism evidence="8 9">
    <name type="scientific">Nocardioides yefusunii</name>
    <dbReference type="NCBI Taxonomy" id="2500546"/>
    <lineage>
        <taxon>Bacteria</taxon>
        <taxon>Bacillati</taxon>
        <taxon>Actinomycetota</taxon>
        <taxon>Actinomycetes</taxon>
        <taxon>Propionibacteriales</taxon>
        <taxon>Nocardioidaceae</taxon>
        <taxon>Nocardioides</taxon>
    </lineage>
</organism>
<evidence type="ECO:0000259" key="6">
    <source>
        <dbReference type="Pfam" id="PF04542"/>
    </source>
</evidence>
<feature type="domain" description="RNA polymerase sigma-70 region 2" evidence="6">
    <location>
        <begin position="23"/>
        <end position="82"/>
    </location>
</feature>
<evidence type="ECO:0000256" key="3">
    <source>
        <dbReference type="ARBA" id="ARBA00023082"/>
    </source>
</evidence>
<comment type="similarity">
    <text evidence="1">Belongs to the sigma-70 factor family. ECF subfamily.</text>
</comment>
<evidence type="ECO:0000256" key="1">
    <source>
        <dbReference type="ARBA" id="ARBA00010641"/>
    </source>
</evidence>
<dbReference type="InterPro" id="IPR013324">
    <property type="entry name" value="RNA_pol_sigma_r3/r4-like"/>
</dbReference>
<dbReference type="RefSeq" id="WP_128220959.1">
    <property type="nucleotide sequence ID" value="NZ_CP034929.1"/>
</dbReference>
<name>A0ABW1R181_9ACTN</name>
<dbReference type="Gene3D" id="1.10.1740.10">
    <property type="match status" value="1"/>
</dbReference>
<gene>
    <name evidence="8" type="ORF">ACFPWU_13250</name>
</gene>